<organism evidence="2 3">
    <name type="scientific">Tardiphaga alba</name>
    <dbReference type="NCBI Taxonomy" id="340268"/>
    <lineage>
        <taxon>Bacteria</taxon>
        <taxon>Pseudomonadati</taxon>
        <taxon>Pseudomonadota</taxon>
        <taxon>Alphaproteobacteria</taxon>
        <taxon>Hyphomicrobiales</taxon>
        <taxon>Nitrobacteraceae</taxon>
        <taxon>Tardiphaga</taxon>
    </lineage>
</organism>
<evidence type="ECO:0000313" key="2">
    <source>
        <dbReference type="EMBL" id="QUS41538.1"/>
    </source>
</evidence>
<feature type="transmembrane region" description="Helical" evidence="1">
    <location>
        <begin position="83"/>
        <end position="105"/>
    </location>
</feature>
<keyword evidence="1" id="KW-0472">Membrane</keyword>
<proteinExistence type="predicted"/>
<keyword evidence="1" id="KW-1133">Transmembrane helix</keyword>
<dbReference type="RefSeq" id="WP_211910180.1">
    <property type="nucleotide sequence ID" value="NZ_CP036498.1"/>
</dbReference>
<keyword evidence="1" id="KW-0812">Transmembrane</keyword>
<protein>
    <submittedName>
        <fullName evidence="2">Anti-sigma factor</fullName>
    </submittedName>
</protein>
<evidence type="ECO:0000313" key="3">
    <source>
        <dbReference type="Proteomes" id="UP000682843"/>
    </source>
</evidence>
<sequence>MTDPKIPVTEDELHAFVDDELPTERRADVEAWLAAHPDDAERVRSWRSMADLLHARYDAVAEEPVPQRLELERLTRQSQSRSWIYGAIAAALVAFIAGGSVGWLAHGASASSPSFRTFALDALDAHRTYVVEVRHPVEVAGNERAHLQQWLSKRVGYAIKAPDLDSSGLKLVGGRLLPGPDAPAAFFMYETASGERFTLYTSRAKTDTTSMRYASQDKDGAMFWADKGVGYVVSGTSDKERLNTVARAIYDQTDKVGG</sequence>
<dbReference type="Proteomes" id="UP000682843">
    <property type="component" value="Chromosome"/>
</dbReference>
<reference evidence="2 3" key="1">
    <citation type="submission" date="2019-02" db="EMBL/GenBank/DDBJ databases">
        <title>Emended description of the genus Rhodopseudomonas and description of Rhodopseudomonas albus sp. nov., a non-phototrophic, heavy-metal-tolerant bacterium isolated from garden soil.</title>
        <authorList>
            <person name="Bao Z."/>
            <person name="Cao W.W."/>
            <person name="Sato Y."/>
            <person name="Nishizawa T."/>
            <person name="Zhao J."/>
            <person name="Guo Y."/>
            <person name="Ohta H."/>
        </authorList>
    </citation>
    <scope>NUCLEOTIDE SEQUENCE [LARGE SCALE GENOMIC DNA]</scope>
    <source>
        <strain evidence="2 3">SK50-23</strain>
    </source>
</reference>
<keyword evidence="3" id="KW-1185">Reference proteome</keyword>
<evidence type="ECO:0000256" key="1">
    <source>
        <dbReference type="SAM" id="Phobius"/>
    </source>
</evidence>
<gene>
    <name evidence="2" type="ORF">RPMA_23830</name>
</gene>
<name>A0ABX8AGK7_9BRAD</name>
<accession>A0ABX8AGK7</accession>
<dbReference type="EMBL" id="CP036498">
    <property type="protein sequence ID" value="QUS41538.1"/>
    <property type="molecule type" value="Genomic_DNA"/>
</dbReference>